<reference evidence="1 2" key="1">
    <citation type="submission" date="2018-02" db="EMBL/GenBank/DDBJ databases">
        <authorList>
            <person name="Machado R.A."/>
        </authorList>
    </citation>
    <scope>NUCLEOTIDE SEQUENCE [LARGE SCALE GENOMIC DNA]</scope>
    <source>
        <strain evidence="1 2">DSM 19724</strain>
    </source>
</reference>
<sequence length="94" mass="10691">MTSFTVRVELHNAVSSDYDLLYDKMKVKGFKKTITPGDGTRYYLPSAEYNYESNSKDRGEVRDLAYDIAKSVKKNPSVLVTESNGRTWKGLDET</sequence>
<evidence type="ECO:0000313" key="1">
    <source>
        <dbReference type="EMBL" id="NHB93152.1"/>
    </source>
</evidence>
<dbReference type="AlphaFoldDB" id="A0A7X5TIP5"/>
<keyword evidence="2" id="KW-1185">Reference proteome</keyword>
<dbReference type="RefSeq" id="WP_166307609.1">
    <property type="nucleotide sequence ID" value="NZ_CAWPIB010000013.1"/>
</dbReference>
<organism evidence="1 2">
    <name type="scientific">Photorhabdus cinerea</name>
    <dbReference type="NCBI Taxonomy" id="471575"/>
    <lineage>
        <taxon>Bacteria</taxon>
        <taxon>Pseudomonadati</taxon>
        <taxon>Pseudomonadota</taxon>
        <taxon>Gammaproteobacteria</taxon>
        <taxon>Enterobacterales</taxon>
        <taxon>Morganellaceae</taxon>
        <taxon>Photorhabdus</taxon>
    </lineage>
</organism>
<accession>A0A7X5TIP5</accession>
<gene>
    <name evidence="1" type="ORF">C5469_13780</name>
</gene>
<proteinExistence type="predicted"/>
<name>A0A7X5TIP5_9GAMM</name>
<dbReference type="EMBL" id="PUJW01000013">
    <property type="protein sequence ID" value="NHB93152.1"/>
    <property type="molecule type" value="Genomic_DNA"/>
</dbReference>
<evidence type="ECO:0000313" key="2">
    <source>
        <dbReference type="Proteomes" id="UP000591844"/>
    </source>
</evidence>
<protein>
    <submittedName>
        <fullName evidence="1">DUF2622 domain-containing protein</fullName>
    </submittedName>
</protein>
<dbReference type="Proteomes" id="UP000591844">
    <property type="component" value="Unassembled WGS sequence"/>
</dbReference>
<comment type="caution">
    <text evidence="1">The sequence shown here is derived from an EMBL/GenBank/DDBJ whole genome shotgun (WGS) entry which is preliminary data.</text>
</comment>